<keyword evidence="2" id="KW-0732">Signal</keyword>
<sequence>MMFSVMERVMTSTSFLMTAQLRNRIAAVALVAASSLLAAGGQAVRADVIISGGADGKDLTVEVTNDSRKAVADKLAEHFGLKVTGEIKDADAITARVRGDLKSVLSRLFGERNVMLVYGADGPEELMIINGSPSGGQKSAGTQVAADDRAASRPVQLAQALETGKSVEAAKPEKPAKPAERQVAVSGFNVGQMRPLLPGMNVNNADKDAATPPPAAQSGSDMAALTRQSEESLKSLVQALKALCPPGQTCG</sequence>
<evidence type="ECO:0000313" key="4">
    <source>
        <dbReference type="Proteomes" id="UP000221168"/>
    </source>
</evidence>
<organism evidence="3 4">
    <name type="scientific">Zhengella mangrovi</name>
    <dbReference type="NCBI Taxonomy" id="1982044"/>
    <lineage>
        <taxon>Bacteria</taxon>
        <taxon>Pseudomonadati</taxon>
        <taxon>Pseudomonadota</taxon>
        <taxon>Alphaproteobacteria</taxon>
        <taxon>Hyphomicrobiales</taxon>
        <taxon>Notoacmeibacteraceae</taxon>
        <taxon>Zhengella</taxon>
    </lineage>
</organism>
<evidence type="ECO:0000313" key="3">
    <source>
        <dbReference type="EMBL" id="PHP65595.1"/>
    </source>
</evidence>
<feature type="chain" id="PRO_5013605488" description="POTRA domain-containing protein" evidence="2">
    <location>
        <begin position="39"/>
        <end position="251"/>
    </location>
</feature>
<protein>
    <recommendedName>
        <fullName evidence="5">POTRA domain-containing protein</fullName>
    </recommendedName>
</protein>
<dbReference type="AlphaFoldDB" id="A0A2G1QJA1"/>
<dbReference type="Proteomes" id="UP000221168">
    <property type="component" value="Unassembled WGS sequence"/>
</dbReference>
<proteinExistence type="predicted"/>
<accession>A0A2G1QJA1</accession>
<reference evidence="3 4" key="1">
    <citation type="submission" date="2017-10" db="EMBL/GenBank/DDBJ databases">
        <title>Sedimentibacterium mangrovi gen. nov., sp. nov., a novel member of family Phyllobacteriacea isolated from mangrove sediment.</title>
        <authorList>
            <person name="Liao H."/>
            <person name="Tian Y."/>
        </authorList>
    </citation>
    <scope>NUCLEOTIDE SEQUENCE [LARGE SCALE GENOMIC DNA]</scope>
    <source>
        <strain evidence="3 4">X9-2-2</strain>
    </source>
</reference>
<feature type="region of interest" description="Disordered" evidence="1">
    <location>
        <begin position="133"/>
        <end position="153"/>
    </location>
</feature>
<feature type="region of interest" description="Disordered" evidence="1">
    <location>
        <begin position="200"/>
        <end position="226"/>
    </location>
</feature>
<dbReference type="EMBL" id="PDVP01000014">
    <property type="protein sequence ID" value="PHP65595.1"/>
    <property type="molecule type" value="Genomic_DNA"/>
</dbReference>
<feature type="compositionally biased region" description="Polar residues" evidence="1">
    <location>
        <begin position="133"/>
        <end position="142"/>
    </location>
</feature>
<evidence type="ECO:0000256" key="1">
    <source>
        <dbReference type="SAM" id="MobiDB-lite"/>
    </source>
</evidence>
<evidence type="ECO:0008006" key="5">
    <source>
        <dbReference type="Google" id="ProtNLM"/>
    </source>
</evidence>
<evidence type="ECO:0000256" key="2">
    <source>
        <dbReference type="SAM" id="SignalP"/>
    </source>
</evidence>
<feature type="signal peptide" evidence="2">
    <location>
        <begin position="1"/>
        <end position="38"/>
    </location>
</feature>
<keyword evidence="4" id="KW-1185">Reference proteome</keyword>
<name>A0A2G1QJA1_9HYPH</name>
<gene>
    <name evidence="3" type="ORF">CSC94_18555</name>
</gene>
<comment type="caution">
    <text evidence="3">The sequence shown here is derived from an EMBL/GenBank/DDBJ whole genome shotgun (WGS) entry which is preliminary data.</text>
</comment>